<sequence>MACHIVILTGAVTLSRAVVGQDALEPPPPPPLLDPPPQAARLMASTSPVASAIEVLNEYLFDE</sequence>
<reference evidence="1" key="1">
    <citation type="submission" date="2020-05" db="EMBL/GenBank/DDBJ databases">
        <authorList>
            <person name="Chiriac C."/>
            <person name="Salcher M."/>
            <person name="Ghai R."/>
            <person name="Kavagutti S V."/>
        </authorList>
    </citation>
    <scope>NUCLEOTIDE SEQUENCE</scope>
</reference>
<protein>
    <submittedName>
        <fullName evidence="1">Unannotated protein</fullName>
    </submittedName>
</protein>
<evidence type="ECO:0000313" key="1">
    <source>
        <dbReference type="EMBL" id="CAB4952300.1"/>
    </source>
</evidence>
<organism evidence="1">
    <name type="scientific">freshwater metagenome</name>
    <dbReference type="NCBI Taxonomy" id="449393"/>
    <lineage>
        <taxon>unclassified sequences</taxon>
        <taxon>metagenomes</taxon>
        <taxon>ecological metagenomes</taxon>
    </lineage>
</organism>
<proteinExistence type="predicted"/>
<accession>A0A6J7K894</accession>
<dbReference type="EMBL" id="CAFBNL010000034">
    <property type="protein sequence ID" value="CAB4952300.1"/>
    <property type="molecule type" value="Genomic_DNA"/>
</dbReference>
<dbReference type="AlphaFoldDB" id="A0A6J7K894"/>
<name>A0A6J7K894_9ZZZZ</name>
<gene>
    <name evidence="1" type="ORF">UFOPK3789_00771</name>
</gene>